<organism evidence="2 3">
    <name type="scientific">Massariosphaeria phaeospora</name>
    <dbReference type="NCBI Taxonomy" id="100035"/>
    <lineage>
        <taxon>Eukaryota</taxon>
        <taxon>Fungi</taxon>
        <taxon>Dikarya</taxon>
        <taxon>Ascomycota</taxon>
        <taxon>Pezizomycotina</taxon>
        <taxon>Dothideomycetes</taxon>
        <taxon>Pleosporomycetidae</taxon>
        <taxon>Pleosporales</taxon>
        <taxon>Pleosporales incertae sedis</taxon>
        <taxon>Massariosphaeria</taxon>
    </lineage>
</organism>
<dbReference type="Proteomes" id="UP000481861">
    <property type="component" value="Unassembled WGS sequence"/>
</dbReference>
<evidence type="ECO:0000259" key="1">
    <source>
        <dbReference type="PROSITE" id="PS51186"/>
    </source>
</evidence>
<accession>A0A7C8IIL8</accession>
<sequence>MLVQVSRMTEADIDGAIDTIQQAFANDPYNLWVYPDRSKISLTRNRVSLTIRCQWGIRHGLFHVARNTDNPSKILGCAMWLPPRQPAQPESWPLYLSSWWLWFSQVRMNLWYGRGGLSTTRYWIWKKRQAEAQEKLWTSHKGYYFCNIVTVLPEAQGKGIGRALMEEVLQQADKEGVWCYLESSKREPNVAIYERFGFELAKEMDCQDDESEDGRITLYCMLREPKPLDDVRGARKRDERPGATLHP</sequence>
<dbReference type="InterPro" id="IPR052523">
    <property type="entry name" value="Trichothecene_AcTrans"/>
</dbReference>
<evidence type="ECO:0000313" key="2">
    <source>
        <dbReference type="EMBL" id="KAF2873827.1"/>
    </source>
</evidence>
<comment type="caution">
    <text evidence="2">The sequence shown here is derived from an EMBL/GenBank/DDBJ whole genome shotgun (WGS) entry which is preliminary data.</text>
</comment>
<dbReference type="SUPFAM" id="SSF55729">
    <property type="entry name" value="Acyl-CoA N-acyltransferases (Nat)"/>
    <property type="match status" value="1"/>
</dbReference>
<dbReference type="Pfam" id="PF13508">
    <property type="entry name" value="Acetyltransf_7"/>
    <property type="match status" value="1"/>
</dbReference>
<dbReference type="OrthoDB" id="512662at2759"/>
<gene>
    <name evidence="2" type="ORF">BDV95DRAFT_489281</name>
</gene>
<dbReference type="PANTHER" id="PTHR42791">
    <property type="entry name" value="GNAT FAMILY ACETYLTRANSFERASE"/>
    <property type="match status" value="1"/>
</dbReference>
<keyword evidence="3" id="KW-1185">Reference proteome</keyword>
<dbReference type="GO" id="GO:0016747">
    <property type="term" value="F:acyltransferase activity, transferring groups other than amino-acyl groups"/>
    <property type="evidence" value="ECO:0007669"/>
    <property type="project" value="InterPro"/>
</dbReference>
<dbReference type="InterPro" id="IPR016181">
    <property type="entry name" value="Acyl_CoA_acyltransferase"/>
</dbReference>
<dbReference type="PROSITE" id="PS51186">
    <property type="entry name" value="GNAT"/>
    <property type="match status" value="1"/>
</dbReference>
<reference evidence="2 3" key="1">
    <citation type="submission" date="2020-01" db="EMBL/GenBank/DDBJ databases">
        <authorList>
            <consortium name="DOE Joint Genome Institute"/>
            <person name="Haridas S."/>
            <person name="Albert R."/>
            <person name="Binder M."/>
            <person name="Bloem J."/>
            <person name="Labutti K."/>
            <person name="Salamov A."/>
            <person name="Andreopoulos B."/>
            <person name="Baker S.E."/>
            <person name="Barry K."/>
            <person name="Bills G."/>
            <person name="Bluhm B.H."/>
            <person name="Cannon C."/>
            <person name="Castanera R."/>
            <person name="Culley D.E."/>
            <person name="Daum C."/>
            <person name="Ezra D."/>
            <person name="Gonzalez J.B."/>
            <person name="Henrissat B."/>
            <person name="Kuo A."/>
            <person name="Liang C."/>
            <person name="Lipzen A."/>
            <person name="Lutzoni F."/>
            <person name="Magnuson J."/>
            <person name="Mondo S."/>
            <person name="Nolan M."/>
            <person name="Ohm R."/>
            <person name="Pangilinan J."/>
            <person name="Park H.-J.H."/>
            <person name="Ramirez L."/>
            <person name="Alfaro M."/>
            <person name="Sun H."/>
            <person name="Tritt A."/>
            <person name="Yoshinaga Y."/>
            <person name="Zwiers L.-H.L."/>
            <person name="Turgeon B.G."/>
            <person name="Goodwin S.B."/>
            <person name="Spatafora J.W."/>
            <person name="Crous P.W."/>
            <person name="Grigoriev I.V."/>
        </authorList>
    </citation>
    <scope>NUCLEOTIDE SEQUENCE [LARGE SCALE GENOMIC DNA]</scope>
    <source>
        <strain evidence="2 3">CBS 611.86</strain>
    </source>
</reference>
<dbReference type="EMBL" id="JAADJZ010000007">
    <property type="protein sequence ID" value="KAF2873827.1"/>
    <property type="molecule type" value="Genomic_DNA"/>
</dbReference>
<dbReference type="Gene3D" id="3.40.630.30">
    <property type="match status" value="1"/>
</dbReference>
<name>A0A7C8IIL8_9PLEO</name>
<dbReference type="AlphaFoldDB" id="A0A7C8IIL8"/>
<proteinExistence type="predicted"/>
<dbReference type="CDD" id="cd04301">
    <property type="entry name" value="NAT_SF"/>
    <property type="match status" value="1"/>
</dbReference>
<dbReference type="PANTHER" id="PTHR42791:SF4">
    <property type="entry name" value="ACETYLTRANSFERASE, GNAT FAMILY FAMILY (AFU_ORTHOLOGUE AFUA_4G09540)-RELATED"/>
    <property type="match status" value="1"/>
</dbReference>
<dbReference type="InterPro" id="IPR000182">
    <property type="entry name" value="GNAT_dom"/>
</dbReference>
<feature type="domain" description="N-acetyltransferase" evidence="1">
    <location>
        <begin position="78"/>
        <end position="229"/>
    </location>
</feature>
<evidence type="ECO:0000313" key="3">
    <source>
        <dbReference type="Proteomes" id="UP000481861"/>
    </source>
</evidence>
<protein>
    <submittedName>
        <fullName evidence="2">Acetyltransferas-like protein</fullName>
    </submittedName>
</protein>